<evidence type="ECO:0000256" key="4">
    <source>
        <dbReference type="SAM" id="MobiDB-lite"/>
    </source>
</evidence>
<dbReference type="InterPro" id="IPR005175">
    <property type="entry name" value="PPC_dom"/>
</dbReference>
<keyword evidence="1" id="KW-0805">Transcription regulation</keyword>
<dbReference type="InterPro" id="IPR014476">
    <property type="entry name" value="AHL15-29"/>
</dbReference>
<dbReference type="GO" id="GO:0005634">
    <property type="term" value="C:nucleus"/>
    <property type="evidence" value="ECO:0007669"/>
    <property type="project" value="TreeGrafter"/>
</dbReference>
<feature type="region of interest" description="Disordered" evidence="4">
    <location>
        <begin position="1"/>
        <end position="93"/>
    </location>
</feature>
<evidence type="ECO:0000256" key="2">
    <source>
        <dbReference type="ARBA" id="ARBA00023125"/>
    </source>
</evidence>
<dbReference type="PANTHER" id="PTHR31100:SF63">
    <property type="entry name" value="AT-HOOK MOTIF NUCLEAR-LOCALIZED PROTEIN"/>
    <property type="match status" value="1"/>
</dbReference>
<dbReference type="SUPFAM" id="SSF117856">
    <property type="entry name" value="AF0104/ALDC/Ptd012-like"/>
    <property type="match status" value="1"/>
</dbReference>
<dbReference type="EMBL" id="BSYO01000001">
    <property type="protein sequence ID" value="GMG99995.1"/>
    <property type="molecule type" value="Genomic_DNA"/>
</dbReference>
<feature type="compositionally biased region" description="Polar residues" evidence="4">
    <location>
        <begin position="46"/>
        <end position="66"/>
    </location>
</feature>
<gene>
    <name evidence="6" type="ORF">Nepgr_001835</name>
</gene>
<keyword evidence="3" id="KW-0804">Transcription</keyword>
<evidence type="ECO:0000313" key="6">
    <source>
        <dbReference type="EMBL" id="GMG99995.1"/>
    </source>
</evidence>
<keyword evidence="7" id="KW-1185">Reference proteome</keyword>
<name>A0AAD3P580_NEPGR</name>
<dbReference type="PANTHER" id="PTHR31100">
    <property type="entry name" value="AT-HOOK MOTIF NUCLEAR-LOCALIZED PROTEIN 15"/>
    <property type="match status" value="1"/>
</dbReference>
<reference evidence="6" key="1">
    <citation type="submission" date="2023-05" db="EMBL/GenBank/DDBJ databases">
        <title>Nepenthes gracilis genome sequencing.</title>
        <authorList>
            <person name="Fukushima K."/>
        </authorList>
    </citation>
    <scope>NUCLEOTIDE SEQUENCE</scope>
    <source>
        <strain evidence="6">SING2019-196</strain>
    </source>
</reference>
<dbReference type="PROSITE" id="PS51742">
    <property type="entry name" value="PPC"/>
    <property type="match status" value="1"/>
</dbReference>
<feature type="domain" description="PPC" evidence="5">
    <location>
        <begin position="100"/>
        <end position="245"/>
    </location>
</feature>
<organism evidence="6 7">
    <name type="scientific">Nepenthes gracilis</name>
    <name type="common">Slender pitcher plant</name>
    <dbReference type="NCBI Taxonomy" id="150966"/>
    <lineage>
        <taxon>Eukaryota</taxon>
        <taxon>Viridiplantae</taxon>
        <taxon>Streptophyta</taxon>
        <taxon>Embryophyta</taxon>
        <taxon>Tracheophyta</taxon>
        <taxon>Spermatophyta</taxon>
        <taxon>Magnoliopsida</taxon>
        <taxon>eudicotyledons</taxon>
        <taxon>Gunneridae</taxon>
        <taxon>Pentapetalae</taxon>
        <taxon>Caryophyllales</taxon>
        <taxon>Nepenthaceae</taxon>
        <taxon>Nepenthes</taxon>
    </lineage>
</organism>
<feature type="region of interest" description="Disordered" evidence="4">
    <location>
        <begin position="247"/>
        <end position="294"/>
    </location>
</feature>
<protein>
    <recommendedName>
        <fullName evidence="5">PPC domain-containing protein</fullName>
    </recommendedName>
</protein>
<dbReference type="CDD" id="cd11378">
    <property type="entry name" value="DUF296"/>
    <property type="match status" value="1"/>
</dbReference>
<dbReference type="GO" id="GO:0003680">
    <property type="term" value="F:minor groove of adenine-thymine-rich DNA binding"/>
    <property type="evidence" value="ECO:0007669"/>
    <property type="project" value="InterPro"/>
</dbReference>
<evidence type="ECO:0000259" key="5">
    <source>
        <dbReference type="PROSITE" id="PS51742"/>
    </source>
</evidence>
<comment type="caution">
    <text evidence="6">The sequence shown here is derived from an EMBL/GenBank/DDBJ whole genome shotgun (WGS) entry which is preliminary data.</text>
</comment>
<dbReference type="Pfam" id="PF03479">
    <property type="entry name" value="PCC"/>
    <property type="match status" value="1"/>
</dbReference>
<evidence type="ECO:0000313" key="7">
    <source>
        <dbReference type="Proteomes" id="UP001279734"/>
    </source>
</evidence>
<evidence type="ECO:0000256" key="1">
    <source>
        <dbReference type="ARBA" id="ARBA00023015"/>
    </source>
</evidence>
<accession>A0AAD3P580</accession>
<proteinExistence type="predicted"/>
<evidence type="ECO:0000256" key="3">
    <source>
        <dbReference type="ARBA" id="ARBA00023163"/>
    </source>
</evidence>
<dbReference type="Gene3D" id="3.30.1330.80">
    <property type="entry name" value="Hypothetical protein, similar to alpha- acetolactate decarboxylase, domain 2"/>
    <property type="match status" value="1"/>
</dbReference>
<dbReference type="AlphaFoldDB" id="A0AAD3P580"/>
<keyword evidence="2" id="KW-0238">DNA-binding</keyword>
<dbReference type="Proteomes" id="UP001279734">
    <property type="component" value="Unassembled WGS sequence"/>
</dbReference>
<sequence length="294" mass="31053">MAEFSLFHALSNTSEEEDEEQYSPHQTINNSVMVAKNSSVSGSSSRPRVNNTHVSKTPPSSCSDLSATPAAGASGRKPRGRPPGSKNKPKPTVYIAKETESSVKTQQLEIPSGLDIVEMIQKFSTKNKVGINVINGFGSVNNVMLRHPVIPGQSVTLSGTFDLLSVSGIFMGSSTCNSKEKSSCGSPCLAVFLAGNGGQVFGGTVMGKVVAASNVLLNVSTFTNYEFHRLSPTELDEGDNGVEVKLNQNNVEPRTEESTPVVYGGSGSRPSPAPISSHVPDASNWAPTARSPHF</sequence>
<feature type="compositionally biased region" description="Polar residues" evidence="4">
    <location>
        <begin position="23"/>
        <end position="32"/>
    </location>
</feature>
<dbReference type="GO" id="GO:0003700">
    <property type="term" value="F:DNA-binding transcription factor activity"/>
    <property type="evidence" value="ECO:0007669"/>
    <property type="project" value="TreeGrafter"/>
</dbReference>